<sequence length="179" mass="19860">MEKSTSVNGNHHHSFSSSSSQRHVSYSLLGEWLCVTQMDRFNLQAMSSCGSCGYELNLSSGNRNTSTIGSKYNKSIKRGIISFVEIDESRFTQADEFQCLPYFSKNSWGFFRHRTKLLCRKCGNHVGNACDDKTSGYTAVTDGSDSSSGNDVSVRRKYDVRIRALQPSSAQESGIPLIS</sequence>
<evidence type="ECO:0000313" key="2">
    <source>
        <dbReference type="Proteomes" id="UP001280121"/>
    </source>
</evidence>
<dbReference type="Proteomes" id="UP001280121">
    <property type="component" value="Unassembled WGS sequence"/>
</dbReference>
<proteinExistence type="predicted"/>
<accession>A0AAE0CQ87</accession>
<dbReference type="EMBL" id="JANJYI010000002">
    <property type="protein sequence ID" value="KAK2659487.1"/>
    <property type="molecule type" value="Genomic_DNA"/>
</dbReference>
<dbReference type="InterPro" id="IPR045282">
    <property type="entry name" value="At4g08330-like"/>
</dbReference>
<keyword evidence="2" id="KW-1185">Reference proteome</keyword>
<dbReference type="AlphaFoldDB" id="A0AAE0CQ87"/>
<gene>
    <name evidence="1" type="ORF">Ddye_006020</name>
</gene>
<name>A0AAE0CQ87_9ROSI</name>
<dbReference type="Pfam" id="PF24046">
    <property type="entry name" value="At4g08330"/>
    <property type="match status" value="1"/>
</dbReference>
<evidence type="ECO:0000313" key="1">
    <source>
        <dbReference type="EMBL" id="KAK2659487.1"/>
    </source>
</evidence>
<dbReference type="PANTHER" id="PTHR33674">
    <property type="entry name" value="METHIONINE-S-OXIDE REDUCTASE"/>
    <property type="match status" value="1"/>
</dbReference>
<comment type="caution">
    <text evidence="1">The sequence shown here is derived from an EMBL/GenBank/DDBJ whole genome shotgun (WGS) entry which is preliminary data.</text>
</comment>
<protein>
    <submittedName>
        <fullName evidence="1">Uncharacterized protein</fullName>
    </submittedName>
</protein>
<organism evidence="1 2">
    <name type="scientific">Dipteronia dyeriana</name>
    <dbReference type="NCBI Taxonomy" id="168575"/>
    <lineage>
        <taxon>Eukaryota</taxon>
        <taxon>Viridiplantae</taxon>
        <taxon>Streptophyta</taxon>
        <taxon>Embryophyta</taxon>
        <taxon>Tracheophyta</taxon>
        <taxon>Spermatophyta</taxon>
        <taxon>Magnoliopsida</taxon>
        <taxon>eudicotyledons</taxon>
        <taxon>Gunneridae</taxon>
        <taxon>Pentapetalae</taxon>
        <taxon>rosids</taxon>
        <taxon>malvids</taxon>
        <taxon>Sapindales</taxon>
        <taxon>Sapindaceae</taxon>
        <taxon>Hippocastanoideae</taxon>
        <taxon>Acereae</taxon>
        <taxon>Dipteronia</taxon>
    </lineage>
</organism>
<reference evidence="1" key="1">
    <citation type="journal article" date="2023" name="Plant J.">
        <title>Genome sequences and population genomics provide insights into the demographic history, inbreeding, and mutation load of two 'living fossil' tree species of Dipteronia.</title>
        <authorList>
            <person name="Feng Y."/>
            <person name="Comes H.P."/>
            <person name="Chen J."/>
            <person name="Zhu S."/>
            <person name="Lu R."/>
            <person name="Zhang X."/>
            <person name="Li P."/>
            <person name="Qiu J."/>
            <person name="Olsen K.M."/>
            <person name="Qiu Y."/>
        </authorList>
    </citation>
    <scope>NUCLEOTIDE SEQUENCE</scope>
    <source>
        <strain evidence="1">KIB01</strain>
    </source>
</reference>
<dbReference type="PANTHER" id="PTHR33674:SF8">
    <property type="entry name" value="OS01G0833400 PROTEIN"/>
    <property type="match status" value="1"/>
</dbReference>